<feature type="domain" description="Phospholipase/carboxylesterase/thioesterase" evidence="3">
    <location>
        <begin position="19"/>
        <end position="240"/>
    </location>
</feature>
<name>A0A956LX38_UNCEI</name>
<gene>
    <name evidence="4" type="ORF">KC729_04630</name>
</gene>
<dbReference type="Proteomes" id="UP000697710">
    <property type="component" value="Unassembled WGS sequence"/>
</dbReference>
<protein>
    <submittedName>
        <fullName evidence="4">Phospholipase</fullName>
    </submittedName>
</protein>
<dbReference type="SUPFAM" id="SSF53474">
    <property type="entry name" value="alpha/beta-Hydrolases"/>
    <property type="match status" value="1"/>
</dbReference>
<dbReference type="InterPro" id="IPR003140">
    <property type="entry name" value="PLipase/COase/thioEstase"/>
</dbReference>
<accession>A0A956LX38</accession>
<reference evidence="4" key="2">
    <citation type="journal article" date="2021" name="Microbiome">
        <title>Successional dynamics and alternative stable states in a saline activated sludge microbial community over 9 years.</title>
        <authorList>
            <person name="Wang Y."/>
            <person name="Ye J."/>
            <person name="Ju F."/>
            <person name="Liu L."/>
            <person name="Boyd J.A."/>
            <person name="Deng Y."/>
            <person name="Parks D.H."/>
            <person name="Jiang X."/>
            <person name="Yin X."/>
            <person name="Woodcroft B.J."/>
            <person name="Tyson G.W."/>
            <person name="Hugenholtz P."/>
            <person name="Polz M.F."/>
            <person name="Zhang T."/>
        </authorList>
    </citation>
    <scope>NUCLEOTIDE SEQUENCE</scope>
    <source>
        <strain evidence="4">HKST-UBA01</strain>
    </source>
</reference>
<dbReference type="PANTHER" id="PTHR10655:SF17">
    <property type="entry name" value="LYSOPHOSPHOLIPASE-LIKE PROTEIN 1"/>
    <property type="match status" value="1"/>
</dbReference>
<evidence type="ECO:0000259" key="3">
    <source>
        <dbReference type="Pfam" id="PF02230"/>
    </source>
</evidence>
<proteinExistence type="inferred from homology"/>
<comment type="similarity">
    <text evidence="1">Belongs to the AB hydrolase superfamily. AB hydrolase 2 family.</text>
</comment>
<dbReference type="Pfam" id="PF02230">
    <property type="entry name" value="Abhydrolase_2"/>
    <property type="match status" value="1"/>
</dbReference>
<dbReference type="PANTHER" id="PTHR10655">
    <property type="entry name" value="LYSOPHOSPHOLIPASE-RELATED"/>
    <property type="match status" value="1"/>
</dbReference>
<dbReference type="Gene3D" id="3.40.50.1820">
    <property type="entry name" value="alpha/beta hydrolase"/>
    <property type="match status" value="1"/>
</dbReference>
<organism evidence="4 5">
    <name type="scientific">Eiseniibacteriota bacterium</name>
    <dbReference type="NCBI Taxonomy" id="2212470"/>
    <lineage>
        <taxon>Bacteria</taxon>
        <taxon>Candidatus Eiseniibacteriota</taxon>
    </lineage>
</organism>
<evidence type="ECO:0000313" key="4">
    <source>
        <dbReference type="EMBL" id="MCA9726946.1"/>
    </source>
</evidence>
<evidence type="ECO:0000256" key="2">
    <source>
        <dbReference type="ARBA" id="ARBA00022801"/>
    </source>
</evidence>
<dbReference type="InterPro" id="IPR029058">
    <property type="entry name" value="AB_hydrolase_fold"/>
</dbReference>
<dbReference type="GO" id="GO:0016787">
    <property type="term" value="F:hydrolase activity"/>
    <property type="evidence" value="ECO:0007669"/>
    <property type="project" value="UniProtKB-KW"/>
</dbReference>
<evidence type="ECO:0000313" key="5">
    <source>
        <dbReference type="Proteomes" id="UP000697710"/>
    </source>
</evidence>
<sequence length="246" mass="26779">MIEVERATFTAGDLTVHRIRGKDCRPELAVVLCHGYGAPGSDLVPISGELIGASRSVAARISFYFPEAPLSLGGFPPFQMRAWWMLDVAALEEAIAQGRPLDRSQECPQDLAPLRTRMDGVLDAICRDEGLKRGDLVLGGFSQGAMLATDVALHLEEPPAALAAFSGTMLCEERWSELARKRTVFPVLQSHGRQDPLLPFSAAERLFALLDEGGEARFVPFDGPHTIPGEALEAFLELLESLLAQR</sequence>
<evidence type="ECO:0000256" key="1">
    <source>
        <dbReference type="ARBA" id="ARBA00006499"/>
    </source>
</evidence>
<keyword evidence="2" id="KW-0378">Hydrolase</keyword>
<dbReference type="AlphaFoldDB" id="A0A956LX38"/>
<comment type="caution">
    <text evidence="4">The sequence shown here is derived from an EMBL/GenBank/DDBJ whole genome shotgun (WGS) entry which is preliminary data.</text>
</comment>
<dbReference type="EMBL" id="JAGQHR010000087">
    <property type="protein sequence ID" value="MCA9726946.1"/>
    <property type="molecule type" value="Genomic_DNA"/>
</dbReference>
<dbReference type="InterPro" id="IPR050565">
    <property type="entry name" value="LYPA1-2/EST-like"/>
</dbReference>
<reference evidence="4" key="1">
    <citation type="submission" date="2020-04" db="EMBL/GenBank/DDBJ databases">
        <authorList>
            <person name="Zhang T."/>
        </authorList>
    </citation>
    <scope>NUCLEOTIDE SEQUENCE</scope>
    <source>
        <strain evidence="4">HKST-UBA01</strain>
    </source>
</reference>